<protein>
    <submittedName>
        <fullName evidence="1">Uncharacterized protein</fullName>
    </submittedName>
</protein>
<dbReference type="EMBL" id="CP010822">
    <property type="protein sequence ID" value="ALJ91716.1"/>
    <property type="molecule type" value="Genomic_DNA"/>
</dbReference>
<sequence>MQKDFLVPPGHPAEEVDVLFILAHTARYYPKTPGPRSLMARTLVLQHGVPESGLWRGFSGAPTAAFAAVGCAP</sequence>
<evidence type="ECO:0000313" key="1">
    <source>
        <dbReference type="EMBL" id="ALJ91716.1"/>
    </source>
</evidence>
<reference evidence="2" key="1">
    <citation type="journal article" date="2015" name="PLoS ONE">
        <title>Complete Genome Sequence of Thermus aquaticus Y51MC23.</title>
        <authorList>
            <person name="Brumm P.J."/>
            <person name="Monsma S."/>
            <person name="Keough B."/>
            <person name="Jasinovica S."/>
            <person name="Ferguson E."/>
            <person name="Schoenfeld T."/>
            <person name="Lodes M."/>
            <person name="Mead D.A."/>
        </authorList>
    </citation>
    <scope>NUCLEOTIDE SEQUENCE [LARGE SCALE GENOMIC DNA]</scope>
    <source>
        <strain evidence="2">BAA-2747 / Y51MC23</strain>
    </source>
</reference>
<gene>
    <name evidence="1" type="ORF">TO73_1896</name>
</gene>
<proteinExistence type="predicted"/>
<accession>A0ABM5VNS6</accession>
<dbReference type="Proteomes" id="UP000058660">
    <property type="component" value="Chromosome"/>
</dbReference>
<name>A0ABM5VNS6_THEA5</name>
<evidence type="ECO:0000313" key="2">
    <source>
        <dbReference type="Proteomes" id="UP000058660"/>
    </source>
</evidence>
<organism evidence="1 2">
    <name type="scientific">Thermus aquaticus (strain ATCC BAA-2747 / Y51MC23)</name>
    <dbReference type="NCBI Taxonomy" id="498848"/>
    <lineage>
        <taxon>Bacteria</taxon>
        <taxon>Thermotogati</taxon>
        <taxon>Deinococcota</taxon>
        <taxon>Deinococci</taxon>
        <taxon>Thermales</taxon>
        <taxon>Thermaceae</taxon>
        <taxon>Thermus</taxon>
    </lineage>
</organism>
<keyword evidence="2" id="KW-1185">Reference proteome</keyword>